<dbReference type="EMBL" id="JACRTE010000021">
    <property type="protein sequence ID" value="MBC8597324.1"/>
    <property type="molecule type" value="Genomic_DNA"/>
</dbReference>
<keyword evidence="1" id="KW-0472">Membrane</keyword>
<gene>
    <name evidence="3" type="ORF">H8706_10680</name>
</gene>
<dbReference type="SUPFAM" id="SSF55383">
    <property type="entry name" value="Copper amine oxidase, domain N"/>
    <property type="match status" value="2"/>
</dbReference>
<dbReference type="InterPro" id="IPR036582">
    <property type="entry name" value="Mao_N_sf"/>
</dbReference>
<feature type="domain" description="Peptidase M56" evidence="2">
    <location>
        <begin position="7"/>
        <end position="290"/>
    </location>
</feature>
<feature type="transmembrane region" description="Helical" evidence="1">
    <location>
        <begin position="208"/>
        <end position="230"/>
    </location>
</feature>
<keyword evidence="1" id="KW-1133">Transmembrane helix</keyword>
<keyword evidence="4" id="KW-1185">Reference proteome</keyword>
<keyword evidence="1" id="KW-0812">Transmembrane</keyword>
<dbReference type="PANTHER" id="PTHR34978">
    <property type="entry name" value="POSSIBLE SENSOR-TRANSDUCER PROTEIN BLAR"/>
    <property type="match status" value="1"/>
</dbReference>
<proteinExistence type="predicted"/>
<dbReference type="RefSeq" id="WP_262432633.1">
    <property type="nucleotide sequence ID" value="NZ_JACRTE010000021.1"/>
</dbReference>
<feature type="transmembrane region" description="Helical" evidence="1">
    <location>
        <begin position="298"/>
        <end position="319"/>
    </location>
</feature>
<name>A0A926FFI7_9FIRM</name>
<accession>A0A926FFI7</accession>
<dbReference type="CDD" id="cd07341">
    <property type="entry name" value="M56_BlaR1_MecR1_like"/>
    <property type="match status" value="1"/>
</dbReference>
<organism evidence="3 4">
    <name type="scientific">Qingrenia yutianensis</name>
    <dbReference type="NCBI Taxonomy" id="2763676"/>
    <lineage>
        <taxon>Bacteria</taxon>
        <taxon>Bacillati</taxon>
        <taxon>Bacillota</taxon>
        <taxon>Clostridia</taxon>
        <taxon>Eubacteriales</taxon>
        <taxon>Oscillospiraceae</taxon>
        <taxon>Qingrenia</taxon>
    </lineage>
</organism>
<reference evidence="3" key="1">
    <citation type="submission" date="2020-08" db="EMBL/GenBank/DDBJ databases">
        <title>Genome public.</title>
        <authorList>
            <person name="Liu C."/>
            <person name="Sun Q."/>
        </authorList>
    </citation>
    <scope>NUCLEOTIDE SEQUENCE</scope>
    <source>
        <strain evidence="3">NSJ-50</strain>
    </source>
</reference>
<evidence type="ECO:0000313" key="3">
    <source>
        <dbReference type="EMBL" id="MBC8597324.1"/>
    </source>
</evidence>
<feature type="transmembrane region" description="Helical" evidence="1">
    <location>
        <begin position="257"/>
        <end position="277"/>
    </location>
</feature>
<feature type="transmembrane region" description="Helical" evidence="1">
    <location>
        <begin position="119"/>
        <end position="137"/>
    </location>
</feature>
<evidence type="ECO:0000259" key="2">
    <source>
        <dbReference type="Pfam" id="PF05569"/>
    </source>
</evidence>
<protein>
    <recommendedName>
        <fullName evidence="2">Peptidase M56 domain-containing protein</fullName>
    </recommendedName>
</protein>
<dbReference type="InterPro" id="IPR052173">
    <property type="entry name" value="Beta-lactam_resp_regulator"/>
</dbReference>
<feature type="transmembrane region" description="Helical" evidence="1">
    <location>
        <begin position="34"/>
        <end position="52"/>
    </location>
</feature>
<evidence type="ECO:0000256" key="1">
    <source>
        <dbReference type="SAM" id="Phobius"/>
    </source>
</evidence>
<feature type="transmembrane region" description="Helical" evidence="1">
    <location>
        <begin position="6"/>
        <end position="22"/>
    </location>
</feature>
<comment type="caution">
    <text evidence="3">The sequence shown here is derived from an EMBL/GenBank/DDBJ whole genome shotgun (WGS) entry which is preliminary data.</text>
</comment>
<evidence type="ECO:0000313" key="4">
    <source>
        <dbReference type="Proteomes" id="UP000647416"/>
    </source>
</evidence>
<dbReference type="Pfam" id="PF05569">
    <property type="entry name" value="Peptidase_M56"/>
    <property type="match status" value="1"/>
</dbReference>
<dbReference type="AlphaFoldDB" id="A0A926FFI7"/>
<dbReference type="Proteomes" id="UP000647416">
    <property type="component" value="Unassembled WGS sequence"/>
</dbReference>
<dbReference type="PANTHER" id="PTHR34978:SF3">
    <property type="entry name" value="SLR0241 PROTEIN"/>
    <property type="match status" value="1"/>
</dbReference>
<dbReference type="InterPro" id="IPR008756">
    <property type="entry name" value="Peptidase_M56"/>
</dbReference>
<sequence length="1019" mass="116975">MIESVIISTLAGSVICTALLIFKNKILSILSGKALYYISLLAMLIFILPMNIGEISLPKAPIHQQVNVTEFNTKTKAEKTDNALIQTVRQEAQQETQHNVLPKPSKIVRRSNPITIQEILIAVWLLGFIILMCRYLISYFRFKKKICGFDTHEVIDGVDVIKSTIISSPLVFGFFKPTLAIPEIKMNEDDYNLAIKHEMVHYKHHDSWFKLFAVIVNSIYWFNPITYLMVNLIGEACEYACDEQVTKEMDMSDRKQYSTMILSMVCQTSPALSSNMVKNKKQLKRRFEMIMKKKKFSVWGTTLCMVLILVLTCCSVVFANEIEPLVSSLLKDDYVYISTYGDGGYNEFVPVRKNGEYYLPLREFLNKTDIENDKIKYNNGVITIDFWTNETTMISTGLIPNGSETSYSQTENRTKIPSEYSWSAVCTVGSKEVEIGNEKYTLSNAPYIENGITYVPYEYLKKLKLYENKTRSANEPKDRRQITSKFISLMMFGFDSANAEYYTDYIQMEVLFGENPFSTFSDMTYGAEAKLSKTGYRTEFEANFNYFESDDAQKDDYVYISTYGDGGYNEFVPVRKNGEYYLPLREFLNKTDIENDKIKYNNGVITIDFWTNETTMISTGLIPNGSETSYSQTENRTKIPSEYSWSAVCTVGSKEVEIGNEKYTLSNAPYIENGITYVPYEYLKKLKLYENKTRSANEPKDRRQITSKFISLMMFGFDSANAEYYTDYIQMEVLFGENPFSTFSDMTYGAEAKLSKTGYRTEFEANFNYFESDDAQKEGNVKIKLNKVTRIYSKGSDIEGLFTVEKNGEIIYDNQKGYIMQLPCPAGDGVLDFQNTKVKIGELNITAFFTGLNNVPEEYDERLIEAAEIIKLPNTVKKFIVPSAVKLNGINVSRGSKLYSHFWYNPEKKFIDVNIGFDNFIEDNDNPMEQYRINSELNSKMTVIDENTISAELYLTEGNNNRIDSFDAIITFLPDEGFELKSTDGKYIIKGQTEDFVPQWQWTEEQRNTPVPAVVMIDE</sequence>